<dbReference type="GO" id="GO:0008143">
    <property type="term" value="F:poly(A) binding"/>
    <property type="evidence" value="ECO:0007669"/>
    <property type="project" value="TreeGrafter"/>
</dbReference>
<feature type="compositionally biased region" description="Polar residues" evidence="7">
    <location>
        <begin position="71"/>
        <end position="86"/>
    </location>
</feature>
<evidence type="ECO:0000313" key="9">
    <source>
        <dbReference type="EMBL" id="CAF0799949.1"/>
    </source>
</evidence>
<dbReference type="OrthoDB" id="204958at2759"/>
<dbReference type="GO" id="GO:0010606">
    <property type="term" value="P:positive regulation of cytoplasmic mRNA processing body assembly"/>
    <property type="evidence" value="ECO:0007669"/>
    <property type="project" value="UniProtKB-UniRule"/>
</dbReference>
<comment type="subcellular location">
    <subcellularLocation>
        <location evidence="6">Cytoplasm</location>
        <location evidence="6">P-body</location>
    </subcellularLocation>
</comment>
<dbReference type="Gene3D" id="1.20.5.5160">
    <property type="match status" value="1"/>
</dbReference>
<keyword evidence="10" id="KW-1185">Reference proteome</keyword>
<dbReference type="GO" id="GO:0031251">
    <property type="term" value="C:PAN complex"/>
    <property type="evidence" value="ECO:0007669"/>
    <property type="project" value="UniProtKB-UniRule"/>
</dbReference>
<dbReference type="HAMAP" id="MF_03181">
    <property type="entry name" value="PAN3"/>
    <property type="match status" value="1"/>
</dbReference>
<sequence length="677" mass="76667">MSTANSNFESDPFPVFTPRNALQQQLGRSPMQQTQQMSHSTSNVNSLLQQSPFNNSRYNSSSSQNLISSNRTPSTHNNLRNQFNNDPASVNRQLLANMVQNLSMGAQQTPLLNKLATPSTTPPPQSMPSNSGYGSNSVSHHGSSAHRKLFSNLDNHLGNNEILMLNGQLDPSIQHLPAHLLSQQQQQQGVVPHHLLAQQFPQPEIEPSRVIPTDLSNITHLKRSESYFISDELRSEILRKNLLSTSVPTQEVAMQLPAQVKDYHNLVPLDNQQMNVDHKSRTFGYQTISFKATHIKTNVTYYLKRIMGFRFINQRCAEIVDAWKKIQHANICTLRDVFGTKEFDGEHSIVFVYDYYPGLETLQYRLYNNPNINMKGWANPYNLDGTARPFSAGKTINGSRSLGLLLEQNVWEFVIQLSSILRAIHSANLPCRIVSASRILVDHKSRLRLSGVGIFDILDNDNSPNTISQYQQEDLIQFGRLVLALACNSLIAIQKEHISTSIEIVNRNFSNDLKTLIAHFMTPVANLNGRNKSINDALSLIGPRFYSVLDNSYTRGDIIENDLSKEIENGRLFRLICKLNTVLERQDFNGDLQWSETGDRYMLKLFRDYVFHQVTQNGQPWIDLSHIVQCLNKFDTGSNEKICLVSPDSQNVMIVSYAQLKKCFEKVFNELIASMNS</sequence>
<keyword evidence="3 6" id="KW-0547">Nucleotide-binding</keyword>
<dbReference type="EMBL" id="CAJNOC010000758">
    <property type="protein sequence ID" value="CAF0799949.1"/>
    <property type="molecule type" value="Genomic_DNA"/>
</dbReference>
<dbReference type="Pfam" id="PF18101">
    <property type="entry name" value="Pan3_CK"/>
    <property type="match status" value="1"/>
</dbReference>
<dbReference type="GO" id="GO:0000932">
    <property type="term" value="C:P-body"/>
    <property type="evidence" value="ECO:0007669"/>
    <property type="project" value="UniProtKB-SubCell"/>
</dbReference>
<feature type="compositionally biased region" description="Low complexity" evidence="7">
    <location>
        <begin position="51"/>
        <end position="70"/>
    </location>
</feature>
<proteinExistence type="inferred from homology"/>
<name>A0A813SI75_9BILA</name>
<feature type="binding site" evidence="6">
    <location>
        <begin position="354"/>
        <end position="361"/>
    </location>
    <ligand>
        <name>ATP</name>
        <dbReference type="ChEBI" id="CHEBI:30616"/>
    </ligand>
</feature>
<dbReference type="PANTHER" id="PTHR12272">
    <property type="entry name" value="DEADENYLATION COMPLEX SUBUNIT PAN3"/>
    <property type="match status" value="1"/>
</dbReference>
<comment type="domain">
    <text evidence="6">Contains a pseudokinase domain. The protein kinase domain is predicted to be catalytically inactive because some of the residues important for catalytic activity are substituted and it lacks the equivalent of the binding site for a peptide substrate. However, it has retained an ATP-binding site and ATP-binding is required for mRNA degradation, stimulating the activity of the PAN2 nuclease in vitro. The nucleotide-binding site is juxtaposed to the RNase active site of PAN2 in the complex and may actually bind nucleosides of a poly(A) RNA rather than ATP, feeding the poly(A)-tail to the active site of the deadenylase and thus increasing the efficiency with which this distributive enzyme degrades oligo(A) RNAs.</text>
</comment>
<keyword evidence="2 6" id="KW-0507">mRNA processing</keyword>
<evidence type="ECO:0000256" key="2">
    <source>
        <dbReference type="ARBA" id="ARBA00022664"/>
    </source>
</evidence>
<dbReference type="Gene3D" id="1.10.510.10">
    <property type="entry name" value="Transferase(Phosphotransferase) domain 1"/>
    <property type="match status" value="1"/>
</dbReference>
<feature type="domain" description="Pan3 C-terminal knob" evidence="8">
    <location>
        <begin position="534"/>
        <end position="671"/>
    </location>
</feature>
<evidence type="ECO:0000256" key="1">
    <source>
        <dbReference type="ARBA" id="ARBA00022490"/>
    </source>
</evidence>
<dbReference type="GO" id="GO:0005524">
    <property type="term" value="F:ATP binding"/>
    <property type="evidence" value="ECO:0007669"/>
    <property type="project" value="UniProtKB-UniRule"/>
</dbReference>
<keyword evidence="1 6" id="KW-0963">Cytoplasm</keyword>
<dbReference type="Proteomes" id="UP000663879">
    <property type="component" value="Unassembled WGS sequence"/>
</dbReference>
<comment type="function">
    <text evidence="6">Regulatory subunit of the poly(A)-nuclease (PAN) deadenylation complex, one of two cytoplasmic mRNA deadenylases involved in general and miRNA-mediated mRNA turnover. PAN specifically shortens poly(A) tails of RNA and the activity is stimulated by poly(A)-binding protein (PABP). PAN deadenylation is followed by rapid degradation of the shortened mRNA tails by the CCR4-NOT complex. Deadenylated mRNAs are then degraded by two alternative mechanisms, namely exosome-mediated 3'-5' exonucleolytic degradation, or deadenlyation-dependent mRNA decaping and subsequent 5'-3' exonucleolytic degradation by XRN1. PAN3 acts as a positive regulator for PAN activity, recruiting the catalytic subunit PAN2 to mRNA via its interaction with RNA and PABP, and to miRNA targets via its interaction with GW182 family proteins.</text>
</comment>
<dbReference type="PANTHER" id="PTHR12272:SF11">
    <property type="entry name" value="PAN2-PAN3 DEADENYLATION COMPLEX SUBUNIT PAN3"/>
    <property type="match status" value="1"/>
</dbReference>
<comment type="domain">
    <text evidence="6">The pseudokinase domain, the coiled-coil (CC), and C-terminal knob domain (CK) form a structural unit (PKC) that forms an extensive high-affinity interaction surface for PAN2.</text>
</comment>
<dbReference type="SUPFAM" id="SSF56112">
    <property type="entry name" value="Protein kinase-like (PK-like)"/>
    <property type="match status" value="1"/>
</dbReference>
<feature type="region of interest" description="Disordered" evidence="7">
    <location>
        <begin position="114"/>
        <end position="145"/>
    </location>
</feature>
<comment type="caution">
    <text evidence="9">The sequence shown here is derived from an EMBL/GenBank/DDBJ whole genome shotgun (WGS) entry which is preliminary data.</text>
</comment>
<evidence type="ECO:0000313" key="10">
    <source>
        <dbReference type="Proteomes" id="UP000663879"/>
    </source>
</evidence>
<keyword evidence="4 6" id="KW-0067">ATP-binding</keyword>
<evidence type="ECO:0000256" key="7">
    <source>
        <dbReference type="SAM" id="MobiDB-lite"/>
    </source>
</evidence>
<dbReference type="Gene3D" id="1.10.287.3700">
    <property type="match status" value="1"/>
</dbReference>
<comment type="caution">
    <text evidence="6">Lacks conserved residue(s) required for the propagation of feature annotation.</text>
</comment>
<dbReference type="AlphaFoldDB" id="A0A813SI75"/>
<dbReference type="FunFam" id="1.10.287.3700:FF:000001">
    <property type="entry name" value="PAN2-PAN3 deadenylation complex subunit PAN3"/>
    <property type="match status" value="1"/>
</dbReference>
<comment type="similarity">
    <text evidence="6">Belongs to the protein kinase superfamily. PAN3 family.</text>
</comment>
<evidence type="ECO:0000256" key="6">
    <source>
        <dbReference type="HAMAP-Rule" id="MF_03181"/>
    </source>
</evidence>
<comment type="domain">
    <text evidence="6">The N-terminal zinc finger binds to poly(A) RNA.</text>
</comment>
<evidence type="ECO:0000256" key="3">
    <source>
        <dbReference type="ARBA" id="ARBA00022741"/>
    </source>
</evidence>
<dbReference type="GO" id="GO:0000289">
    <property type="term" value="P:nuclear-transcribed mRNA poly(A) tail shortening"/>
    <property type="evidence" value="ECO:0007669"/>
    <property type="project" value="UniProtKB-UniRule"/>
</dbReference>
<dbReference type="InterPro" id="IPR041332">
    <property type="entry name" value="Pan3_CK"/>
</dbReference>
<protein>
    <recommendedName>
        <fullName evidence="6">PAN2-PAN3 deadenylation complex subunit PAN3</fullName>
    </recommendedName>
    <alternativeName>
        <fullName evidence="6">PAB1P-dependent poly(A)-specific ribonuclease</fullName>
    </alternativeName>
    <alternativeName>
        <fullName evidence="6">Poly(A)-nuclease deadenylation complex subunit 3</fullName>
        <shortName evidence="6">PAN deadenylation complex subunit 3</shortName>
    </alternativeName>
</protein>
<feature type="region of interest" description="Knob domain" evidence="6">
    <location>
        <begin position="582"/>
        <end position="677"/>
    </location>
</feature>
<comment type="subunit">
    <text evidence="6">Homodimer. Forms a heterotrimer with a catalytic subunit PAN2 to form the poly(A)-nuclease (PAN) deadenylation complex. Interacts (via PAM-2 motif) with poly(A)-binding protein (via PABC domain), conferring substrate specificity of the enzyme complex.</text>
</comment>
<accession>A0A813SI75</accession>
<organism evidence="9 10">
    <name type="scientific">Brachionus calyciflorus</name>
    <dbReference type="NCBI Taxonomy" id="104777"/>
    <lineage>
        <taxon>Eukaryota</taxon>
        <taxon>Metazoa</taxon>
        <taxon>Spiralia</taxon>
        <taxon>Gnathifera</taxon>
        <taxon>Rotifera</taxon>
        <taxon>Eurotatoria</taxon>
        <taxon>Monogononta</taxon>
        <taxon>Pseudotrocha</taxon>
        <taxon>Ploima</taxon>
        <taxon>Brachionidae</taxon>
        <taxon>Brachionus</taxon>
    </lineage>
</organism>
<feature type="coiled-coil region" evidence="6">
    <location>
        <begin position="543"/>
        <end position="581"/>
    </location>
</feature>
<keyword evidence="5 6" id="KW-0175">Coiled coil</keyword>
<evidence type="ECO:0000256" key="4">
    <source>
        <dbReference type="ARBA" id="ARBA00022840"/>
    </source>
</evidence>
<dbReference type="InterPro" id="IPR030844">
    <property type="entry name" value="PAN3"/>
</dbReference>
<dbReference type="GO" id="GO:0006397">
    <property type="term" value="P:mRNA processing"/>
    <property type="evidence" value="ECO:0007669"/>
    <property type="project" value="UniProtKB-KW"/>
</dbReference>
<evidence type="ECO:0000259" key="8">
    <source>
        <dbReference type="Pfam" id="PF18101"/>
    </source>
</evidence>
<feature type="compositionally biased region" description="Low complexity" evidence="7">
    <location>
        <begin position="29"/>
        <end position="42"/>
    </location>
</feature>
<feature type="compositionally biased region" description="Polar residues" evidence="7">
    <location>
        <begin position="130"/>
        <end position="142"/>
    </location>
</feature>
<feature type="binding site" evidence="6">
    <location>
        <position position="304"/>
    </location>
    <ligand>
        <name>ATP</name>
        <dbReference type="ChEBI" id="CHEBI:30616"/>
    </ligand>
</feature>
<dbReference type="InterPro" id="IPR011009">
    <property type="entry name" value="Kinase-like_dom_sf"/>
</dbReference>
<gene>
    <name evidence="6" type="primary">PAN3</name>
    <name evidence="9" type="ORF">OXX778_LOCUS6415</name>
</gene>
<reference evidence="9" key="1">
    <citation type="submission" date="2021-02" db="EMBL/GenBank/DDBJ databases">
        <authorList>
            <person name="Nowell W R."/>
        </authorList>
    </citation>
    <scope>NUCLEOTIDE SEQUENCE</scope>
    <source>
        <strain evidence="9">Ploen Becks lab</strain>
    </source>
</reference>
<feature type="region of interest" description="Disordered" evidence="7">
    <location>
        <begin position="25"/>
        <end position="86"/>
    </location>
</feature>
<evidence type="ECO:0000256" key="5">
    <source>
        <dbReference type="ARBA" id="ARBA00023054"/>
    </source>
</evidence>